<comment type="caution">
    <text evidence="2">The sequence shown here is derived from an EMBL/GenBank/DDBJ whole genome shotgun (WGS) entry which is preliminary data.</text>
</comment>
<protein>
    <submittedName>
        <fullName evidence="2">Uncharacterized protein</fullName>
    </submittedName>
</protein>
<gene>
    <name evidence="2" type="ORF">B0T16DRAFT_124709</name>
</gene>
<dbReference type="AlphaFoldDB" id="A0AA40CRS3"/>
<dbReference type="Proteomes" id="UP001174936">
    <property type="component" value="Unassembled WGS sequence"/>
</dbReference>
<feature type="transmembrane region" description="Helical" evidence="1">
    <location>
        <begin position="388"/>
        <end position="414"/>
    </location>
</feature>
<evidence type="ECO:0000313" key="3">
    <source>
        <dbReference type="Proteomes" id="UP001174936"/>
    </source>
</evidence>
<keyword evidence="1" id="KW-0812">Transmembrane</keyword>
<dbReference type="EMBL" id="JAULSV010000003">
    <property type="protein sequence ID" value="KAK0649011.1"/>
    <property type="molecule type" value="Genomic_DNA"/>
</dbReference>
<evidence type="ECO:0000256" key="1">
    <source>
        <dbReference type="SAM" id="Phobius"/>
    </source>
</evidence>
<proteinExistence type="predicted"/>
<keyword evidence="1" id="KW-1133">Transmembrane helix</keyword>
<sequence length="417" mass="47020">MDTLCNGHEIQPEDLDALEFSAPTLTEATKRKHWTGKCTRIQSRSGRWKAYQQQRQQQQPAQGPPAPDCLEIVEATTQDPAQWRLWLDLQKLYEATSVPVDGQLDEDRLAIVVSSPVFLTRDEKVQDGATSLRYSTVQRDCLLSIFQHLFIHQTYLSLLEEGSPCMIKVDSTVEGRSCEVYLLRTSNAVTKQSAIAITHFPAAETKLANGTCVTIGARTNAFISGYDDDDLAEFTCNLRRLNDFPSKPSKLIVSFLEVEKEKRFHEVRKAIREMQTVIHELAEEPMEAPSARQKLNQTVNLYFIVHHLRTDGLVSWRDQLKLIREQLHKAGNEDTVMYLDQEVARYDHRIGRCDMVLQGASLAYQMETTQLSRKDTEIAIGDGKTMKAIAVLTLVFLPGTFIAVCCLTSAALVANLC</sequence>
<accession>A0AA40CRS3</accession>
<organism evidence="2 3">
    <name type="scientific">Cercophora newfieldiana</name>
    <dbReference type="NCBI Taxonomy" id="92897"/>
    <lineage>
        <taxon>Eukaryota</taxon>
        <taxon>Fungi</taxon>
        <taxon>Dikarya</taxon>
        <taxon>Ascomycota</taxon>
        <taxon>Pezizomycotina</taxon>
        <taxon>Sordariomycetes</taxon>
        <taxon>Sordariomycetidae</taxon>
        <taxon>Sordariales</taxon>
        <taxon>Lasiosphaeriaceae</taxon>
        <taxon>Cercophora</taxon>
    </lineage>
</organism>
<evidence type="ECO:0000313" key="2">
    <source>
        <dbReference type="EMBL" id="KAK0649011.1"/>
    </source>
</evidence>
<dbReference type="Pfam" id="PF01544">
    <property type="entry name" value="CorA"/>
    <property type="match status" value="1"/>
</dbReference>
<keyword evidence="3" id="KW-1185">Reference proteome</keyword>
<dbReference type="InterPro" id="IPR002523">
    <property type="entry name" value="MgTranspt_CorA/ZnTranspt_ZntB"/>
</dbReference>
<name>A0AA40CRS3_9PEZI</name>
<keyword evidence="1" id="KW-0472">Membrane</keyword>
<reference evidence="2" key="1">
    <citation type="submission" date="2023-06" db="EMBL/GenBank/DDBJ databases">
        <title>Genome-scale phylogeny and comparative genomics of the fungal order Sordariales.</title>
        <authorList>
            <consortium name="Lawrence Berkeley National Laboratory"/>
            <person name="Hensen N."/>
            <person name="Bonometti L."/>
            <person name="Westerberg I."/>
            <person name="Brannstrom I.O."/>
            <person name="Guillou S."/>
            <person name="Cros-Aarteil S."/>
            <person name="Calhoun S."/>
            <person name="Haridas S."/>
            <person name="Kuo A."/>
            <person name="Mondo S."/>
            <person name="Pangilinan J."/>
            <person name="Riley R."/>
            <person name="Labutti K."/>
            <person name="Andreopoulos B."/>
            <person name="Lipzen A."/>
            <person name="Chen C."/>
            <person name="Yanf M."/>
            <person name="Daum C."/>
            <person name="Ng V."/>
            <person name="Clum A."/>
            <person name="Steindorff A."/>
            <person name="Ohm R."/>
            <person name="Martin F."/>
            <person name="Silar P."/>
            <person name="Natvig D."/>
            <person name="Lalanne C."/>
            <person name="Gautier V."/>
            <person name="Ament-Velasquez S.L."/>
            <person name="Kruys A."/>
            <person name="Hutchinson M.I."/>
            <person name="Powell A.J."/>
            <person name="Barry K."/>
            <person name="Miller A.N."/>
            <person name="Grigoriev I.V."/>
            <person name="Debuchy R."/>
            <person name="Gladieux P."/>
            <person name="Thoren M.H."/>
            <person name="Johannesson H."/>
        </authorList>
    </citation>
    <scope>NUCLEOTIDE SEQUENCE</scope>
    <source>
        <strain evidence="2">SMH2532-1</strain>
    </source>
</reference>